<protein>
    <submittedName>
        <fullName evidence="1">Uncharacterized protein</fullName>
    </submittedName>
</protein>
<sequence length="79" mass="9537">MKKVIPMNRKIQLIFESRAEYPQLVAKELNLRAKNIFIHEYLFQPYVKAFTPIGEYRPKFKMDWKSKKAYIETIVKISE</sequence>
<accession>A0ABU5KJ95</accession>
<dbReference type="EMBL" id="JAXQNN010000001">
    <property type="protein sequence ID" value="MDZ5711342.1"/>
    <property type="molecule type" value="Genomic_DNA"/>
</dbReference>
<dbReference type="Proteomes" id="UP001292084">
    <property type="component" value="Unassembled WGS sequence"/>
</dbReference>
<evidence type="ECO:0000313" key="2">
    <source>
        <dbReference type="Proteomes" id="UP001292084"/>
    </source>
</evidence>
<keyword evidence="2" id="KW-1185">Reference proteome</keyword>
<proteinExistence type="predicted"/>
<gene>
    <name evidence="1" type="ORF">UFB30_03860</name>
</gene>
<comment type="caution">
    <text evidence="1">The sequence shown here is derived from an EMBL/GenBank/DDBJ whole genome shotgun (WGS) entry which is preliminary data.</text>
</comment>
<evidence type="ECO:0000313" key="1">
    <source>
        <dbReference type="EMBL" id="MDZ5711342.1"/>
    </source>
</evidence>
<organism evidence="1 2">
    <name type="scientific">Jeotgalibacillus haloalkalitolerans</name>
    <dbReference type="NCBI Taxonomy" id="3104292"/>
    <lineage>
        <taxon>Bacteria</taxon>
        <taxon>Bacillati</taxon>
        <taxon>Bacillota</taxon>
        <taxon>Bacilli</taxon>
        <taxon>Bacillales</taxon>
        <taxon>Caryophanaceae</taxon>
        <taxon>Jeotgalibacillus</taxon>
    </lineage>
</organism>
<reference evidence="1 2" key="1">
    <citation type="submission" date="2023-12" db="EMBL/GenBank/DDBJ databases">
        <title>Jeotgalibacillus haloalkaliphilus sp. nov., a novel salt-tolerant bacteria, isolated from the estuary of the Fenhe River into the Yellow River.</title>
        <authorList>
            <person name="Li Y."/>
        </authorList>
    </citation>
    <scope>NUCLEOTIDE SEQUENCE [LARGE SCALE GENOMIC DNA]</scope>
    <source>
        <strain evidence="1 2">HH7-29</strain>
    </source>
</reference>
<name>A0ABU5KJ95_9BACL</name>